<protein>
    <submittedName>
        <fullName evidence="1">Uncharacterized protein</fullName>
    </submittedName>
</protein>
<accession>A0ABU0N4E6</accession>
<gene>
    <name evidence="1" type="ORF">QOZ92_002828</name>
</gene>
<keyword evidence="2" id="KW-1185">Reference proteome</keyword>
<name>A0ABU0N4E6_9FIRM</name>
<dbReference type="RefSeq" id="WP_284693932.1">
    <property type="nucleotide sequence ID" value="NZ_BAAACE010000028.1"/>
</dbReference>
<dbReference type="EMBL" id="JAUSWG010000013">
    <property type="protein sequence ID" value="MDQ0557693.1"/>
    <property type="molecule type" value="Genomic_DNA"/>
</dbReference>
<reference evidence="1 2" key="1">
    <citation type="submission" date="2023-07" db="EMBL/GenBank/DDBJ databases">
        <title>Genomic Encyclopedia of Type Strains, Phase IV (KMG-IV): sequencing the most valuable type-strain genomes for metagenomic binning, comparative biology and taxonomic classification.</title>
        <authorList>
            <person name="Goeker M."/>
        </authorList>
    </citation>
    <scope>NUCLEOTIDE SEQUENCE [LARGE SCALE GENOMIC DNA]</scope>
    <source>
        <strain evidence="1 2">DSM 15049</strain>
    </source>
</reference>
<comment type="caution">
    <text evidence="1">The sequence shown here is derived from an EMBL/GenBank/DDBJ whole genome shotgun (WGS) entry which is preliminary data.</text>
</comment>
<proteinExistence type="predicted"/>
<sequence>MGSRWIEKYYNKPEKEQLWEGCLEAFKERDNADRVFKDAYIIPK</sequence>
<evidence type="ECO:0000313" key="2">
    <source>
        <dbReference type="Proteomes" id="UP001232584"/>
    </source>
</evidence>
<dbReference type="Proteomes" id="UP001232584">
    <property type="component" value="Unassembled WGS sequence"/>
</dbReference>
<organism evidence="1 2">
    <name type="scientific">Paraclostridium ghonii</name>
    <dbReference type="NCBI Taxonomy" id="29358"/>
    <lineage>
        <taxon>Bacteria</taxon>
        <taxon>Bacillati</taxon>
        <taxon>Bacillota</taxon>
        <taxon>Clostridia</taxon>
        <taxon>Peptostreptococcales</taxon>
        <taxon>Peptostreptococcaceae</taxon>
        <taxon>Paraclostridium</taxon>
    </lineage>
</organism>
<evidence type="ECO:0000313" key="1">
    <source>
        <dbReference type="EMBL" id="MDQ0557693.1"/>
    </source>
</evidence>